<dbReference type="WBParaSite" id="PEQ_0000278301-mRNA-1">
    <property type="protein sequence ID" value="PEQ_0000278301-mRNA-1"/>
    <property type="gene ID" value="PEQ_0000278301"/>
</dbReference>
<keyword evidence="2" id="KW-1185">Reference proteome</keyword>
<proteinExistence type="predicted"/>
<evidence type="ECO:0000256" key="1">
    <source>
        <dbReference type="SAM" id="MobiDB-lite"/>
    </source>
</evidence>
<protein>
    <submittedName>
        <fullName evidence="3">Uncharacterized protein</fullName>
    </submittedName>
</protein>
<dbReference type="Proteomes" id="UP000887564">
    <property type="component" value="Unplaced"/>
</dbReference>
<reference evidence="3" key="1">
    <citation type="submission" date="2022-11" db="UniProtKB">
        <authorList>
            <consortium name="WormBaseParasite"/>
        </authorList>
    </citation>
    <scope>IDENTIFICATION</scope>
</reference>
<evidence type="ECO:0000313" key="2">
    <source>
        <dbReference type="Proteomes" id="UP000887564"/>
    </source>
</evidence>
<organism evidence="2 3">
    <name type="scientific">Parascaris equorum</name>
    <name type="common">Equine roundworm</name>
    <dbReference type="NCBI Taxonomy" id="6256"/>
    <lineage>
        <taxon>Eukaryota</taxon>
        <taxon>Metazoa</taxon>
        <taxon>Ecdysozoa</taxon>
        <taxon>Nematoda</taxon>
        <taxon>Chromadorea</taxon>
        <taxon>Rhabditida</taxon>
        <taxon>Spirurina</taxon>
        <taxon>Ascaridomorpha</taxon>
        <taxon>Ascaridoidea</taxon>
        <taxon>Ascarididae</taxon>
        <taxon>Parascaris</taxon>
    </lineage>
</organism>
<evidence type="ECO:0000313" key="3">
    <source>
        <dbReference type="WBParaSite" id="PEQ_0000278301-mRNA-1"/>
    </source>
</evidence>
<sequence length="30" mass="3207">MSKTPLNRAGLTPGLPSDSQLVPPKVAHFF</sequence>
<name>A0A914R937_PAREQ</name>
<accession>A0A914R937</accession>
<dbReference type="AlphaFoldDB" id="A0A914R937"/>
<feature type="region of interest" description="Disordered" evidence="1">
    <location>
        <begin position="1"/>
        <end position="23"/>
    </location>
</feature>